<feature type="compositionally biased region" description="Polar residues" evidence="1">
    <location>
        <begin position="124"/>
        <end position="135"/>
    </location>
</feature>
<feature type="region of interest" description="Disordered" evidence="1">
    <location>
        <begin position="79"/>
        <end position="136"/>
    </location>
</feature>
<dbReference type="Proteomes" id="UP000591131">
    <property type="component" value="Unassembled WGS sequence"/>
</dbReference>
<evidence type="ECO:0000313" key="3">
    <source>
        <dbReference type="Proteomes" id="UP000591131"/>
    </source>
</evidence>
<dbReference type="AlphaFoldDB" id="A0A7J6L641"/>
<feature type="compositionally biased region" description="Polar residues" evidence="1">
    <location>
        <begin position="83"/>
        <end position="105"/>
    </location>
</feature>
<dbReference type="EMBL" id="JAAPAO010000712">
    <property type="protein sequence ID" value="KAF4654684.1"/>
    <property type="molecule type" value="Genomic_DNA"/>
</dbReference>
<organism evidence="2 3">
    <name type="scientific">Perkinsus chesapeaki</name>
    <name type="common">Clam parasite</name>
    <name type="synonym">Perkinsus andrewsi</name>
    <dbReference type="NCBI Taxonomy" id="330153"/>
    <lineage>
        <taxon>Eukaryota</taxon>
        <taxon>Sar</taxon>
        <taxon>Alveolata</taxon>
        <taxon>Perkinsozoa</taxon>
        <taxon>Perkinsea</taxon>
        <taxon>Perkinsida</taxon>
        <taxon>Perkinsidae</taxon>
        <taxon>Perkinsus</taxon>
    </lineage>
</organism>
<name>A0A7J6L641_PERCH</name>
<feature type="region of interest" description="Disordered" evidence="1">
    <location>
        <begin position="1"/>
        <end position="31"/>
    </location>
</feature>
<reference evidence="2 3" key="1">
    <citation type="submission" date="2020-04" db="EMBL/GenBank/DDBJ databases">
        <title>Perkinsus chesapeaki whole genome sequence.</title>
        <authorList>
            <person name="Bogema D.R."/>
        </authorList>
    </citation>
    <scope>NUCLEOTIDE SEQUENCE [LARGE SCALE GENOMIC DNA]</scope>
    <source>
        <strain evidence="2">ATCC PRA-425</strain>
    </source>
</reference>
<accession>A0A7J6L641</accession>
<feature type="region of interest" description="Disordered" evidence="1">
    <location>
        <begin position="277"/>
        <end position="325"/>
    </location>
</feature>
<feature type="compositionally biased region" description="Low complexity" evidence="1">
    <location>
        <begin position="278"/>
        <end position="287"/>
    </location>
</feature>
<dbReference type="OrthoDB" id="10367347at2759"/>
<sequence length="366" mass="39703">MQHHQSVPPRQGSPPLPPQGSGEIDRRQMLPPPGCFVGLSAPMSPMLGGCCHPTVARQVSCISPSTRIDDLPIHTHVRRQKNAADTSQSPEVPSAGNSSSSSTVYTRGGGGQQNSGSLGHNGVRLNSQNSATDPATSKAIVLADRRHPKDWSELPNDTKVLGLIDSKTEEEVGQRLESAAQLFGDLRAALQSHGHKCEETHATVLKEVGRFEALECRLLRCRQRTLHERSELGRIQQDLKKFQGEELEGVPPEEVEAIADKLATALSKATIRQAALEGSGPLGSSGSVCKDKKDDREQEESDKESGDGDSSKEDGEAAEVYNPSDVAERTVELCDTLIEEISRIRERAKVSNGCLRESWIKLEELN</sequence>
<keyword evidence="3" id="KW-1185">Reference proteome</keyword>
<evidence type="ECO:0000313" key="2">
    <source>
        <dbReference type="EMBL" id="KAF4654684.1"/>
    </source>
</evidence>
<gene>
    <name evidence="2" type="ORF">FOL47_009837</name>
</gene>
<evidence type="ECO:0000256" key="1">
    <source>
        <dbReference type="SAM" id="MobiDB-lite"/>
    </source>
</evidence>
<feature type="non-terminal residue" evidence="2">
    <location>
        <position position="1"/>
    </location>
</feature>
<feature type="compositionally biased region" description="Basic and acidic residues" evidence="1">
    <location>
        <begin position="303"/>
        <end position="315"/>
    </location>
</feature>
<comment type="caution">
    <text evidence="2">The sequence shown here is derived from an EMBL/GenBank/DDBJ whole genome shotgun (WGS) entry which is preliminary data.</text>
</comment>
<protein>
    <submittedName>
        <fullName evidence="2">Uncharacterized protein</fullName>
    </submittedName>
</protein>
<proteinExistence type="predicted"/>